<organism evidence="2 3">
    <name type="scientific">Pinctada imbricata</name>
    <name type="common">Atlantic pearl-oyster</name>
    <name type="synonym">Pinctada martensii</name>
    <dbReference type="NCBI Taxonomy" id="66713"/>
    <lineage>
        <taxon>Eukaryota</taxon>
        <taxon>Metazoa</taxon>
        <taxon>Spiralia</taxon>
        <taxon>Lophotrochozoa</taxon>
        <taxon>Mollusca</taxon>
        <taxon>Bivalvia</taxon>
        <taxon>Autobranchia</taxon>
        <taxon>Pteriomorphia</taxon>
        <taxon>Pterioida</taxon>
        <taxon>Pterioidea</taxon>
        <taxon>Pteriidae</taxon>
        <taxon>Pinctada</taxon>
    </lineage>
</organism>
<dbReference type="GO" id="GO:0003824">
    <property type="term" value="F:catalytic activity"/>
    <property type="evidence" value="ECO:0007669"/>
    <property type="project" value="InterPro"/>
</dbReference>
<evidence type="ECO:0000313" key="2">
    <source>
        <dbReference type="EMBL" id="KAK3086528.1"/>
    </source>
</evidence>
<dbReference type="EMBL" id="VSWD01000012">
    <property type="protein sequence ID" value="KAK3086528.1"/>
    <property type="molecule type" value="Genomic_DNA"/>
</dbReference>
<dbReference type="SUPFAM" id="SSF56219">
    <property type="entry name" value="DNase I-like"/>
    <property type="match status" value="1"/>
</dbReference>
<dbReference type="InterPro" id="IPR036691">
    <property type="entry name" value="Endo/exonu/phosph_ase_sf"/>
</dbReference>
<sequence length="317" mass="36039">KPFRLFTLNCRSVKNKSISISDFIVSNDIDILAVTETWLGTDVDQIVLKELIPDGYTIYHKPRLDRKGGGVAIIGRQNFKVVKEKHCTENEHFEHIGCYVYSQNYKFRLFVVYRLPSSSVSCFIAEFSQYLSSLVISAEELLITGDFNIHGDNTKDPDTQKFLNALDEFGLKRHVHEPTHKKGHILDLITREATTLLYSETEVKDPCLCDTKGNVSGDHKGISTLLNISKPDKSKKVMSFRKFSEIDTEDLNSDIKNSLEFLESEQKSPEDHVTDYNTTVHKVNDKHAPPIQSGTRRICATQNVKNVKLREFGEALN</sequence>
<feature type="domain" description="Endonuclease/exonuclease/phosphatase" evidence="1">
    <location>
        <begin position="7"/>
        <end position="166"/>
    </location>
</feature>
<dbReference type="PANTHER" id="PTHR46670:SF3">
    <property type="entry name" value="ENDONUCLEASE_EXONUCLEASE_PHOSPHATASE DOMAIN-CONTAINING PROTEIN"/>
    <property type="match status" value="1"/>
</dbReference>
<evidence type="ECO:0000259" key="1">
    <source>
        <dbReference type="Pfam" id="PF03372"/>
    </source>
</evidence>
<reference evidence="2" key="1">
    <citation type="submission" date="2019-08" db="EMBL/GenBank/DDBJ databases">
        <title>The improved chromosome-level genome for the pearl oyster Pinctada fucata martensii using PacBio sequencing and Hi-C.</title>
        <authorList>
            <person name="Zheng Z."/>
        </authorList>
    </citation>
    <scope>NUCLEOTIDE SEQUENCE</scope>
    <source>
        <strain evidence="2">ZZ-2019</strain>
        <tissue evidence="2">Adductor muscle</tissue>
    </source>
</reference>
<feature type="non-terminal residue" evidence="2">
    <location>
        <position position="1"/>
    </location>
</feature>
<dbReference type="AlphaFoldDB" id="A0AA88XJT7"/>
<dbReference type="Proteomes" id="UP001186944">
    <property type="component" value="Unassembled WGS sequence"/>
</dbReference>
<dbReference type="Pfam" id="PF03372">
    <property type="entry name" value="Exo_endo_phos"/>
    <property type="match status" value="1"/>
</dbReference>
<evidence type="ECO:0000313" key="3">
    <source>
        <dbReference type="Proteomes" id="UP001186944"/>
    </source>
</evidence>
<accession>A0AA88XJT7</accession>
<dbReference type="PANTHER" id="PTHR46670">
    <property type="entry name" value="ENDO/EXONUCLEASE/PHOSPHATASE DOMAIN-CONTAINING PROTEIN"/>
    <property type="match status" value="1"/>
</dbReference>
<name>A0AA88XJT7_PINIB</name>
<comment type="caution">
    <text evidence="2">The sequence shown here is derived from an EMBL/GenBank/DDBJ whole genome shotgun (WGS) entry which is preliminary data.</text>
</comment>
<keyword evidence="3" id="KW-1185">Reference proteome</keyword>
<protein>
    <recommendedName>
        <fullName evidence="1">Endonuclease/exonuclease/phosphatase domain-containing protein</fullName>
    </recommendedName>
</protein>
<proteinExistence type="predicted"/>
<dbReference type="Gene3D" id="3.60.10.10">
    <property type="entry name" value="Endonuclease/exonuclease/phosphatase"/>
    <property type="match status" value="1"/>
</dbReference>
<dbReference type="InterPro" id="IPR005135">
    <property type="entry name" value="Endo/exonuclease/phosphatase"/>
</dbReference>
<gene>
    <name evidence="2" type="ORF">FSP39_019678</name>
</gene>